<proteinExistence type="predicted"/>
<evidence type="ECO:0000313" key="2">
    <source>
        <dbReference type="EMBL" id="GAA4466778.1"/>
    </source>
</evidence>
<dbReference type="RefSeq" id="WP_345082891.1">
    <property type="nucleotide sequence ID" value="NZ_BAABFA010000014.1"/>
</dbReference>
<comment type="caution">
    <text evidence="2">The sequence shown here is derived from an EMBL/GenBank/DDBJ whole genome shotgun (WGS) entry which is preliminary data.</text>
</comment>
<feature type="region of interest" description="Disordered" evidence="1">
    <location>
        <begin position="1"/>
        <end position="29"/>
    </location>
</feature>
<keyword evidence="3" id="KW-1185">Reference proteome</keyword>
<dbReference type="Proteomes" id="UP001500067">
    <property type="component" value="Unassembled WGS sequence"/>
</dbReference>
<dbReference type="EMBL" id="BAABFA010000014">
    <property type="protein sequence ID" value="GAA4466778.1"/>
    <property type="molecule type" value="Genomic_DNA"/>
</dbReference>
<accession>A0ABP8NGT2</accession>
<sequence length="323" mass="34302">MSSSSCRKKYESPGTIQPTTVNPFSPPPSATTARDQLNALFQDLRYTPEVKCVTAGIAQTVTFSGGTVLTLYPNSFKDGSGLPITSGTICISLIEMYKPGDMISNRATTVATAGILHSGGQVYITATHNGQRVNANKYGIAFRQNAGSTATMFLYSGSSTTADPLVTWGAPDTAVGAVAKATDTGFGGGEGFYFVFDSCSDMGWTNCDALADRTSPRTTVRVTPDDTLVGRSSTHCLIVLHDINSVVPFDEYITSSHTFDLSSSFGHQVPIGMSASIVVINTRANGDIYYYQKDGLTISDGMSLNVTLTKISKEQLKVNLASL</sequence>
<evidence type="ECO:0008006" key="4">
    <source>
        <dbReference type="Google" id="ProtNLM"/>
    </source>
</evidence>
<reference evidence="3" key="1">
    <citation type="journal article" date="2019" name="Int. J. Syst. Evol. Microbiol.">
        <title>The Global Catalogue of Microorganisms (GCM) 10K type strain sequencing project: providing services to taxonomists for standard genome sequencing and annotation.</title>
        <authorList>
            <consortium name="The Broad Institute Genomics Platform"/>
            <consortium name="The Broad Institute Genome Sequencing Center for Infectious Disease"/>
            <person name="Wu L."/>
            <person name="Ma J."/>
        </authorList>
    </citation>
    <scope>NUCLEOTIDE SEQUENCE [LARGE SCALE GENOMIC DNA]</scope>
    <source>
        <strain evidence="3">JCM 32105</strain>
    </source>
</reference>
<evidence type="ECO:0000256" key="1">
    <source>
        <dbReference type="SAM" id="MobiDB-lite"/>
    </source>
</evidence>
<feature type="compositionally biased region" description="Polar residues" evidence="1">
    <location>
        <begin position="14"/>
        <end position="23"/>
    </location>
</feature>
<evidence type="ECO:0000313" key="3">
    <source>
        <dbReference type="Proteomes" id="UP001500067"/>
    </source>
</evidence>
<gene>
    <name evidence="2" type="ORF">GCM10023093_21410</name>
</gene>
<protein>
    <recommendedName>
        <fullName evidence="4">Ubiquitin-activating enzyme E1 FCCH domain-containing protein</fullName>
    </recommendedName>
</protein>
<name>A0ABP8NGT2_9BACT</name>
<organism evidence="2 3">
    <name type="scientific">Nemorincola caseinilytica</name>
    <dbReference type="NCBI Taxonomy" id="2054315"/>
    <lineage>
        <taxon>Bacteria</taxon>
        <taxon>Pseudomonadati</taxon>
        <taxon>Bacteroidota</taxon>
        <taxon>Chitinophagia</taxon>
        <taxon>Chitinophagales</taxon>
        <taxon>Chitinophagaceae</taxon>
        <taxon>Nemorincola</taxon>
    </lineage>
</organism>